<evidence type="ECO:0000313" key="8">
    <source>
        <dbReference type="Proteomes" id="UP001428290"/>
    </source>
</evidence>
<dbReference type="Pfam" id="PF02518">
    <property type="entry name" value="HATPase_c"/>
    <property type="match status" value="1"/>
</dbReference>
<reference evidence="7 8" key="1">
    <citation type="submission" date="2024-02" db="EMBL/GenBank/DDBJ databases">
        <title>Herpetosiphon gulosus NBRC 112829.</title>
        <authorList>
            <person name="Ichikawa N."/>
            <person name="Katano-Makiyama Y."/>
            <person name="Hidaka K."/>
        </authorList>
    </citation>
    <scope>NUCLEOTIDE SEQUENCE [LARGE SCALE GENOMIC DNA]</scope>
    <source>
        <strain evidence="7 8">NBRC 112829</strain>
    </source>
</reference>
<protein>
    <recommendedName>
        <fullName evidence="6">Histidine kinase domain-containing protein</fullName>
    </recommendedName>
</protein>
<dbReference type="PANTHER" id="PTHR24421:SF61">
    <property type="entry name" value="OXYGEN SENSOR HISTIDINE KINASE NREB"/>
    <property type="match status" value="1"/>
</dbReference>
<dbReference type="InterPro" id="IPR050482">
    <property type="entry name" value="Sensor_HK_TwoCompSys"/>
</dbReference>
<feature type="transmembrane region" description="Helical" evidence="5">
    <location>
        <begin position="21"/>
        <end position="40"/>
    </location>
</feature>
<dbReference type="CDD" id="cd16917">
    <property type="entry name" value="HATPase_UhpB-NarQ-NarX-like"/>
    <property type="match status" value="1"/>
</dbReference>
<dbReference type="Gene3D" id="3.30.565.10">
    <property type="entry name" value="Histidine kinase-like ATPase, C-terminal domain"/>
    <property type="match status" value="1"/>
</dbReference>
<dbReference type="PROSITE" id="PS50109">
    <property type="entry name" value="HIS_KIN"/>
    <property type="match status" value="1"/>
</dbReference>
<dbReference type="Proteomes" id="UP001428290">
    <property type="component" value="Unassembled WGS sequence"/>
</dbReference>
<dbReference type="Pfam" id="PF13492">
    <property type="entry name" value="GAF_3"/>
    <property type="match status" value="1"/>
</dbReference>
<keyword evidence="2" id="KW-0418">Kinase</keyword>
<dbReference type="InterPro" id="IPR003018">
    <property type="entry name" value="GAF"/>
</dbReference>
<dbReference type="Gene3D" id="3.30.450.40">
    <property type="match status" value="2"/>
</dbReference>
<evidence type="ECO:0000259" key="6">
    <source>
        <dbReference type="PROSITE" id="PS50109"/>
    </source>
</evidence>
<keyword evidence="5" id="KW-0472">Membrane</keyword>
<feature type="transmembrane region" description="Helical" evidence="5">
    <location>
        <begin position="46"/>
        <end position="66"/>
    </location>
</feature>
<keyword evidence="8" id="KW-1185">Reference proteome</keyword>
<dbReference type="SMART" id="SM00387">
    <property type="entry name" value="HATPase_c"/>
    <property type="match status" value="1"/>
</dbReference>
<dbReference type="InterPro" id="IPR003594">
    <property type="entry name" value="HATPase_dom"/>
</dbReference>
<dbReference type="Pfam" id="PF13185">
    <property type="entry name" value="GAF_2"/>
    <property type="match status" value="1"/>
</dbReference>
<sequence length="665" mass="72507">MRVLDAPTNQARPTPQPRLTPAMSFGLATLGVFVGVGWLWLAPHWLALLITLGSLSLLLGQAWASIQRTERERTVLAQAHSALDSEYNSIQADYATLERAYEDLQQSHQRLQRRIDERTAERDQSTNQLQTLLDDTRSYVAQLTALNEVSVALNATLDRDEVLACILRQLERVVTFDSASVQQLDDDELQVIAARGMNNEVYDMRISVPDNELARKVVGSPAPVVLGDVRKDPSFVMQPGPIRSWIGVALRVGERTVGILTVDSHRENAYTADDGHLVANFANQAALALHNSHLFAAAERRATEMALLLEMTRTVGSTLHLPEVLLRAAAAIGEALHAEDVLVLLLDEQGERLTPQAGAMGDHNYLRMRWASPTSLSNEPTLAKVIKQGCARVIHAVSPTIPYQTLLALPLSIKEQVLGVVLVATPDRDAPFGPQQLVLAEGLATSAAIAIEQARLYDQARRAAQAEERSRLARELHDSVTQTLFSMTLTAEAARAQVERNPVRAATQIDRLKAAAHQSLGEMRELLLQLRPTPLQEHGIIKSLRDHIASLNAQEVAINLECEGEDSVLSPANAAGLYRIAQEAIANALRHAQATNVRVSFSFASKSTTLMVKDNGCGFDPDLLERSGRHLGLTSMAERAGELGGTLDVQSIVGEGTCLTVHLHG</sequence>
<dbReference type="Pfam" id="PF07730">
    <property type="entry name" value="HisKA_3"/>
    <property type="match status" value="1"/>
</dbReference>
<dbReference type="SUPFAM" id="SSF55781">
    <property type="entry name" value="GAF domain-like"/>
    <property type="match status" value="2"/>
</dbReference>
<dbReference type="RefSeq" id="WP_345722110.1">
    <property type="nucleotide sequence ID" value="NZ_BAABRU010000007.1"/>
</dbReference>
<evidence type="ECO:0000256" key="1">
    <source>
        <dbReference type="ARBA" id="ARBA00022679"/>
    </source>
</evidence>
<proteinExistence type="predicted"/>
<keyword evidence="5" id="KW-1133">Transmembrane helix</keyword>
<dbReference type="SUPFAM" id="SSF55874">
    <property type="entry name" value="ATPase domain of HSP90 chaperone/DNA topoisomerase II/histidine kinase"/>
    <property type="match status" value="1"/>
</dbReference>
<keyword evidence="1" id="KW-0808">Transferase</keyword>
<feature type="domain" description="Histidine kinase" evidence="6">
    <location>
        <begin position="471"/>
        <end position="665"/>
    </location>
</feature>
<accession>A0ABP9WZ86</accession>
<dbReference type="Gene3D" id="1.20.5.1930">
    <property type="match status" value="1"/>
</dbReference>
<dbReference type="SMART" id="SM00065">
    <property type="entry name" value="GAF"/>
    <property type="match status" value="2"/>
</dbReference>
<gene>
    <name evidence="7" type="ORF">Hgul01_02295</name>
</gene>
<evidence type="ECO:0000313" key="7">
    <source>
        <dbReference type="EMBL" id="GAA5528494.1"/>
    </source>
</evidence>
<organism evidence="7 8">
    <name type="scientific">Herpetosiphon gulosus</name>
    <dbReference type="NCBI Taxonomy" id="1973496"/>
    <lineage>
        <taxon>Bacteria</taxon>
        <taxon>Bacillati</taxon>
        <taxon>Chloroflexota</taxon>
        <taxon>Chloroflexia</taxon>
        <taxon>Herpetosiphonales</taxon>
        <taxon>Herpetosiphonaceae</taxon>
        <taxon>Herpetosiphon</taxon>
    </lineage>
</organism>
<dbReference type="EMBL" id="BAABRU010000007">
    <property type="protein sequence ID" value="GAA5528494.1"/>
    <property type="molecule type" value="Genomic_DNA"/>
</dbReference>
<comment type="caution">
    <text evidence="7">The sequence shown here is derived from an EMBL/GenBank/DDBJ whole genome shotgun (WGS) entry which is preliminary data.</text>
</comment>
<dbReference type="InterPro" id="IPR036890">
    <property type="entry name" value="HATPase_C_sf"/>
</dbReference>
<keyword evidence="5" id="KW-0812">Transmembrane</keyword>
<dbReference type="InterPro" id="IPR005467">
    <property type="entry name" value="His_kinase_dom"/>
</dbReference>
<dbReference type="PANTHER" id="PTHR24421">
    <property type="entry name" value="NITRATE/NITRITE SENSOR PROTEIN NARX-RELATED"/>
    <property type="match status" value="1"/>
</dbReference>
<name>A0ABP9WZ86_9CHLR</name>
<dbReference type="InterPro" id="IPR029016">
    <property type="entry name" value="GAF-like_dom_sf"/>
</dbReference>
<keyword evidence="4" id="KW-0175">Coiled coil</keyword>
<feature type="coiled-coil region" evidence="4">
    <location>
        <begin position="87"/>
        <end position="128"/>
    </location>
</feature>
<evidence type="ECO:0000256" key="3">
    <source>
        <dbReference type="ARBA" id="ARBA00023012"/>
    </source>
</evidence>
<evidence type="ECO:0000256" key="2">
    <source>
        <dbReference type="ARBA" id="ARBA00022777"/>
    </source>
</evidence>
<keyword evidence="3" id="KW-0902">Two-component regulatory system</keyword>
<evidence type="ECO:0000256" key="5">
    <source>
        <dbReference type="SAM" id="Phobius"/>
    </source>
</evidence>
<evidence type="ECO:0000256" key="4">
    <source>
        <dbReference type="SAM" id="Coils"/>
    </source>
</evidence>
<dbReference type="InterPro" id="IPR011712">
    <property type="entry name" value="Sig_transdc_His_kin_sub3_dim/P"/>
</dbReference>